<name>A0A077WJ51_9FUNG</name>
<dbReference type="EMBL" id="LK023324">
    <property type="protein sequence ID" value="CDS07385.1"/>
    <property type="molecule type" value="Genomic_DNA"/>
</dbReference>
<evidence type="ECO:0008006" key="2">
    <source>
        <dbReference type="Google" id="ProtNLM"/>
    </source>
</evidence>
<dbReference type="AlphaFoldDB" id="A0A077WJ51"/>
<evidence type="ECO:0000313" key="1">
    <source>
        <dbReference type="EMBL" id="CDS07385.1"/>
    </source>
</evidence>
<gene>
    <name evidence="1" type="ORF">LRAMOSA01334</name>
</gene>
<organism evidence="1">
    <name type="scientific">Lichtheimia ramosa</name>
    <dbReference type="NCBI Taxonomy" id="688394"/>
    <lineage>
        <taxon>Eukaryota</taxon>
        <taxon>Fungi</taxon>
        <taxon>Fungi incertae sedis</taxon>
        <taxon>Mucoromycota</taxon>
        <taxon>Mucoromycotina</taxon>
        <taxon>Mucoromycetes</taxon>
        <taxon>Mucorales</taxon>
        <taxon>Lichtheimiaceae</taxon>
        <taxon>Lichtheimia</taxon>
    </lineage>
</organism>
<reference evidence="1" key="1">
    <citation type="journal article" date="2014" name="Genome Announc.">
        <title>De novo whole-genome sequence and genome annotation of Lichtheimia ramosa.</title>
        <authorList>
            <person name="Linde J."/>
            <person name="Schwartze V."/>
            <person name="Binder U."/>
            <person name="Lass-Florl C."/>
            <person name="Voigt K."/>
            <person name="Horn F."/>
        </authorList>
    </citation>
    <scope>NUCLEOTIDE SEQUENCE</scope>
    <source>
        <strain evidence="1">JMRC FSU:6197</strain>
    </source>
</reference>
<protein>
    <recommendedName>
        <fullName evidence="2">Sequence orphan</fullName>
    </recommendedName>
</protein>
<dbReference type="OrthoDB" id="73465at2759"/>
<accession>A0A077WJ51</accession>
<proteinExistence type="predicted"/>
<sequence length="390" mass="43095">MDAATIDPFTIDFSCDINDSTKCRLAEEVCKRAGTMLASILDIVQPISVKVMFVSFCQTYGKCGSTNGGGSIILGSARPAISHLMTDTLDGNRVREYPQALLKQFDNINPHPEYSGQDIIAMFNSDADWYFDHENSSPIQAEQTSFLLIVLHEYIHGLGFLSNYSNDLYLKFQKLASDLDTFLTPKRYVPVTAVPMYASAPNLMSPQGFWGFLESAFDKFFYHRAANGTFIPVSAITDYLNQFQGGNILFNSLLEFVADWLNSPQCQVATALAKEAVTPNTFMLMDPNNQDNDVTSALYTSASEFMPGTSISHVDTKTYKDTSDFLMIPSVETNGMTLDDILKTRQATHPLGKHLVQFLTALGYRQSIDAGTSKGLVIYQPPNDLVGTTS</sequence>